<accession>A0ABZ1TT75</accession>
<evidence type="ECO:0000313" key="2">
    <source>
        <dbReference type="EMBL" id="WUQ82136.1"/>
    </source>
</evidence>
<name>A0ABZ1TT75_9ACTN</name>
<dbReference type="Proteomes" id="UP001432222">
    <property type="component" value="Chromosome"/>
</dbReference>
<sequence>MRSFTKTLPVLLAGVALTAAALASPSGADAATTERPHGLEVAVPAYVLPGEPMLAAAASARPAPSIVVLNPSNGYAPFDAAWQAQADALRAGVTAHGTGTRVLGYVDTGHGSLPPSAVRAVVDNYLRTADHRLHVDGIFFDQTGRDCGPGNTARDYYADLRRYVQETVYAVAPQAQDLVVNNPGTAVADCYLEPGHRTADVFVTFEGDYDDYTGAWLGGNVFNPTAGYYSGAALDASGTAFWHLVYDTPDRAAMRTALDAAFTRGAGYVYATDDALLVPWDAAPGWGFAAETAYAAAKG</sequence>
<organism evidence="2 3">
    <name type="scientific">Kitasatospora purpeofusca</name>
    <dbReference type="NCBI Taxonomy" id="67352"/>
    <lineage>
        <taxon>Bacteria</taxon>
        <taxon>Bacillati</taxon>
        <taxon>Actinomycetota</taxon>
        <taxon>Actinomycetes</taxon>
        <taxon>Kitasatosporales</taxon>
        <taxon>Streptomycetaceae</taxon>
        <taxon>Kitasatospora</taxon>
    </lineage>
</organism>
<dbReference type="RefSeq" id="WP_328953202.1">
    <property type="nucleotide sequence ID" value="NZ_CP108110.1"/>
</dbReference>
<evidence type="ECO:0000256" key="1">
    <source>
        <dbReference type="SAM" id="SignalP"/>
    </source>
</evidence>
<reference evidence="2" key="1">
    <citation type="submission" date="2022-10" db="EMBL/GenBank/DDBJ databases">
        <title>The complete genomes of actinobacterial strains from the NBC collection.</title>
        <authorList>
            <person name="Joergensen T.S."/>
            <person name="Alvarez Arevalo M."/>
            <person name="Sterndorff E.B."/>
            <person name="Faurdal D."/>
            <person name="Vuksanovic O."/>
            <person name="Mourched A.-S."/>
            <person name="Charusanti P."/>
            <person name="Shaw S."/>
            <person name="Blin K."/>
            <person name="Weber T."/>
        </authorList>
    </citation>
    <scope>NUCLEOTIDE SEQUENCE</scope>
    <source>
        <strain evidence="2">NBC_00222</strain>
    </source>
</reference>
<dbReference type="InterPro" id="IPR021986">
    <property type="entry name" value="Spherulin4"/>
</dbReference>
<feature type="signal peptide" evidence="1">
    <location>
        <begin position="1"/>
        <end position="30"/>
    </location>
</feature>
<keyword evidence="1" id="KW-0732">Signal</keyword>
<keyword evidence="3" id="KW-1185">Reference proteome</keyword>
<protein>
    <submittedName>
        <fullName evidence="2">Spherulation-specific family 4 protein</fullName>
    </submittedName>
</protein>
<dbReference type="EMBL" id="CP108110">
    <property type="protein sequence ID" value="WUQ82136.1"/>
    <property type="molecule type" value="Genomic_DNA"/>
</dbReference>
<dbReference type="Pfam" id="PF12138">
    <property type="entry name" value="Spherulin4"/>
    <property type="match status" value="1"/>
</dbReference>
<feature type="chain" id="PRO_5047392704" evidence="1">
    <location>
        <begin position="31"/>
        <end position="299"/>
    </location>
</feature>
<gene>
    <name evidence="2" type="ORF">OHA16_03545</name>
</gene>
<evidence type="ECO:0000313" key="3">
    <source>
        <dbReference type="Proteomes" id="UP001432222"/>
    </source>
</evidence>
<dbReference type="PANTHER" id="PTHR35040">
    <property type="match status" value="1"/>
</dbReference>
<dbReference type="PANTHER" id="PTHR35040:SF9">
    <property type="entry name" value="4-LIKE CELL SURFACE PROTEIN, PUTATIVE (AFU_ORTHOLOGUE AFUA_4G14080)-RELATED"/>
    <property type="match status" value="1"/>
</dbReference>
<proteinExistence type="predicted"/>